<dbReference type="InterPro" id="IPR027417">
    <property type="entry name" value="P-loop_NTPase"/>
</dbReference>
<evidence type="ECO:0000256" key="1">
    <source>
        <dbReference type="ARBA" id="ARBA00012513"/>
    </source>
</evidence>
<dbReference type="Gene3D" id="3.40.50.300">
    <property type="entry name" value="P-loop containing nucleotide triphosphate hydrolases"/>
    <property type="match status" value="2"/>
</dbReference>
<feature type="domain" description="KaiC" evidence="7">
    <location>
        <begin position="255"/>
        <end position="483"/>
    </location>
</feature>
<dbReference type="Pfam" id="PF06745">
    <property type="entry name" value="ATPase"/>
    <property type="match status" value="2"/>
</dbReference>
<keyword evidence="5" id="KW-0418">Kinase</keyword>
<comment type="caution">
    <text evidence="8">The sequence shown here is derived from an EMBL/GenBank/DDBJ whole genome shotgun (WGS) entry which is preliminary data.</text>
</comment>
<accession>A0ABS0STD6</accession>
<proteinExistence type="predicted"/>
<dbReference type="PANTHER" id="PTHR42926:SF1">
    <property type="entry name" value="CIRCADIAN CLOCK OSCILLATOR PROTEIN KAIC 1"/>
    <property type="match status" value="1"/>
</dbReference>
<dbReference type="CDD" id="cd19488">
    <property type="entry name" value="KaiC-like_N"/>
    <property type="match status" value="1"/>
</dbReference>
<dbReference type="InterPro" id="IPR003593">
    <property type="entry name" value="AAA+_ATPase"/>
</dbReference>
<dbReference type="SMART" id="SM00382">
    <property type="entry name" value="AAA"/>
    <property type="match status" value="2"/>
</dbReference>
<keyword evidence="4" id="KW-0677">Repeat</keyword>
<evidence type="ECO:0000313" key="9">
    <source>
        <dbReference type="Proteomes" id="UP000639859"/>
    </source>
</evidence>
<gene>
    <name evidence="8" type="ORF">I4Q42_04345</name>
</gene>
<evidence type="ECO:0000256" key="4">
    <source>
        <dbReference type="ARBA" id="ARBA00022737"/>
    </source>
</evidence>
<dbReference type="PANTHER" id="PTHR42926">
    <property type="match status" value="1"/>
</dbReference>
<feature type="domain" description="KaiC" evidence="7">
    <location>
        <begin position="11"/>
        <end position="254"/>
    </location>
</feature>
<dbReference type="InterPro" id="IPR010624">
    <property type="entry name" value="KaiC_dom"/>
</dbReference>
<evidence type="ECO:0000256" key="6">
    <source>
        <dbReference type="ARBA" id="ARBA00022801"/>
    </source>
</evidence>
<dbReference type="InterPro" id="IPR014774">
    <property type="entry name" value="KaiC-like_dom"/>
</dbReference>
<evidence type="ECO:0000256" key="2">
    <source>
        <dbReference type="ARBA" id="ARBA00022553"/>
    </source>
</evidence>
<evidence type="ECO:0000313" key="8">
    <source>
        <dbReference type="EMBL" id="MBI1682894.1"/>
    </source>
</evidence>
<evidence type="ECO:0000256" key="3">
    <source>
        <dbReference type="ARBA" id="ARBA00022679"/>
    </source>
</evidence>
<dbReference type="Proteomes" id="UP000639859">
    <property type="component" value="Unassembled WGS sequence"/>
</dbReference>
<dbReference type="InterPro" id="IPR030665">
    <property type="entry name" value="KaiC"/>
</dbReference>
<reference evidence="8 9" key="1">
    <citation type="submission" date="2020-11" db="EMBL/GenBank/DDBJ databases">
        <title>genome sequence of strain KACC 18849.</title>
        <authorList>
            <person name="Gao J."/>
            <person name="Zhang X."/>
        </authorList>
    </citation>
    <scope>NUCLEOTIDE SEQUENCE [LARGE SCALE GENOMIC DNA]</scope>
    <source>
        <strain evidence="8 9">KACC 18849</strain>
    </source>
</reference>
<keyword evidence="6" id="KW-0378">Hydrolase</keyword>
<evidence type="ECO:0000256" key="5">
    <source>
        <dbReference type="ARBA" id="ARBA00022777"/>
    </source>
</evidence>
<dbReference type="RefSeq" id="WP_198574839.1">
    <property type="nucleotide sequence ID" value="NZ_JADWOX010000002.1"/>
</dbReference>
<dbReference type="PRINTS" id="PR01874">
    <property type="entry name" value="DNAREPAIRADA"/>
</dbReference>
<name>A0ABS0STD6_9CAUL</name>
<dbReference type="InterPro" id="IPR051347">
    <property type="entry name" value="Circadian_clock_KaiC-rel"/>
</dbReference>
<dbReference type="SUPFAM" id="SSF52540">
    <property type="entry name" value="P-loop containing nucleoside triphosphate hydrolases"/>
    <property type="match status" value="2"/>
</dbReference>
<sequence length="504" mass="54914">MSEASVENRDVRVSTGVPGLDDILGGGLTRDRIYLVEGTPGSGKTTLALQFLLKGREVGESGLYITLSETDAELRAAAASHGWSLDGIALFELVSEEGLDPDSEQSVLHPSDVELGETTRGVMRQVEETKPMRVVFDSLSEMRLLAQNPLRHRRQILALKHFFATRKCTVLLLDDQTAEDGDLQLHSIAHGVISLQRTTQEYGAQRRRLEVIKMRGIKYRGGFHDFELDTGGIRVFERLVAANHPAHFDQQMVSTGSPGVDALMGGGLARGTNTLISGPSGVGKTTTSVRCALTALERGETVAYYLFDEGLTTLLTRSKALGMDLRPHLEAGRLLIRAIDPAELSPGEFAFHVRDAVERQGALTVVIDSLNAYLQAMPGQKFLFLQMHELLTYLNQQGVVTLLILGQHGFIGEVRSDIDLSYLSDGILLFRFFEAAGSVRTAISAVKSRTAAHEKTIREIRLTEGGIEVGEALTDFQGVMTGLPSYEGKVGMLGEGRGDRRPDG</sequence>
<dbReference type="PIRSF" id="PIRSF039117">
    <property type="entry name" value="KaiC"/>
    <property type="match status" value="1"/>
</dbReference>
<evidence type="ECO:0000259" key="7">
    <source>
        <dbReference type="PROSITE" id="PS51146"/>
    </source>
</evidence>
<dbReference type="EC" id="2.7.11.1" evidence="1"/>
<keyword evidence="2" id="KW-0597">Phosphoprotein</keyword>
<dbReference type="PROSITE" id="PS51146">
    <property type="entry name" value="KAIC"/>
    <property type="match status" value="2"/>
</dbReference>
<protein>
    <recommendedName>
        <fullName evidence="1">non-specific serine/threonine protein kinase</fullName>
        <ecNumber evidence="1">2.7.11.1</ecNumber>
    </recommendedName>
</protein>
<keyword evidence="3" id="KW-0808">Transferase</keyword>
<dbReference type="EMBL" id="JADWOX010000002">
    <property type="protein sequence ID" value="MBI1682894.1"/>
    <property type="molecule type" value="Genomic_DNA"/>
</dbReference>
<keyword evidence="9" id="KW-1185">Reference proteome</keyword>
<organism evidence="8 9">
    <name type="scientific">Caulobacter hibisci</name>
    <dbReference type="NCBI Taxonomy" id="2035993"/>
    <lineage>
        <taxon>Bacteria</taxon>
        <taxon>Pseudomonadati</taxon>
        <taxon>Pseudomonadota</taxon>
        <taxon>Alphaproteobacteria</taxon>
        <taxon>Caulobacterales</taxon>
        <taxon>Caulobacteraceae</taxon>
        <taxon>Caulobacter</taxon>
    </lineage>
</organism>